<sequence length="54" mass="6241">MATENFAQPAIPRFDDYYDHWAMLMENFLRSKEYWSIVENGIPSIAEGSTPTQA</sequence>
<proteinExistence type="predicted"/>
<dbReference type="Proteomes" id="UP000288805">
    <property type="component" value="Unassembled WGS sequence"/>
</dbReference>
<accession>A0A438FX94</accession>
<dbReference type="EMBL" id="QGNW01000718">
    <property type="protein sequence ID" value="RVW64573.1"/>
    <property type="molecule type" value="Genomic_DNA"/>
</dbReference>
<evidence type="ECO:0000313" key="1">
    <source>
        <dbReference type="EMBL" id="RVW64573.1"/>
    </source>
</evidence>
<reference evidence="1 2" key="1">
    <citation type="journal article" date="2018" name="PLoS Genet.">
        <title>Population sequencing reveals clonal diversity and ancestral inbreeding in the grapevine cultivar Chardonnay.</title>
        <authorList>
            <person name="Roach M.J."/>
            <person name="Johnson D.L."/>
            <person name="Bohlmann J."/>
            <person name="van Vuuren H.J."/>
            <person name="Jones S.J."/>
            <person name="Pretorius I.S."/>
            <person name="Schmidt S.A."/>
            <person name="Borneman A.R."/>
        </authorList>
    </citation>
    <scope>NUCLEOTIDE SEQUENCE [LARGE SCALE GENOMIC DNA]</scope>
    <source>
        <strain evidence="2">cv. Chardonnay</strain>
        <tissue evidence="1">Leaf</tissue>
    </source>
</reference>
<evidence type="ECO:0008006" key="3">
    <source>
        <dbReference type="Google" id="ProtNLM"/>
    </source>
</evidence>
<gene>
    <name evidence="1" type="ORF">CK203_048512</name>
</gene>
<dbReference type="AlphaFoldDB" id="A0A438FX94"/>
<protein>
    <recommendedName>
        <fullName evidence="3">Homeobox-leucine zipper protein HDG8-like</fullName>
    </recommendedName>
</protein>
<comment type="caution">
    <text evidence="1">The sequence shown here is derived from an EMBL/GenBank/DDBJ whole genome shotgun (WGS) entry which is preliminary data.</text>
</comment>
<evidence type="ECO:0000313" key="2">
    <source>
        <dbReference type="Proteomes" id="UP000288805"/>
    </source>
</evidence>
<organism evidence="1 2">
    <name type="scientific">Vitis vinifera</name>
    <name type="common">Grape</name>
    <dbReference type="NCBI Taxonomy" id="29760"/>
    <lineage>
        <taxon>Eukaryota</taxon>
        <taxon>Viridiplantae</taxon>
        <taxon>Streptophyta</taxon>
        <taxon>Embryophyta</taxon>
        <taxon>Tracheophyta</taxon>
        <taxon>Spermatophyta</taxon>
        <taxon>Magnoliopsida</taxon>
        <taxon>eudicotyledons</taxon>
        <taxon>Gunneridae</taxon>
        <taxon>Pentapetalae</taxon>
        <taxon>rosids</taxon>
        <taxon>Vitales</taxon>
        <taxon>Vitaceae</taxon>
        <taxon>Viteae</taxon>
        <taxon>Vitis</taxon>
    </lineage>
</organism>
<name>A0A438FX94_VITVI</name>